<organism evidence="1 2">
    <name type="scientific">Rhizobium tubonense</name>
    <dbReference type="NCBI Taxonomy" id="484088"/>
    <lineage>
        <taxon>Bacteria</taxon>
        <taxon>Pseudomonadati</taxon>
        <taxon>Pseudomonadota</taxon>
        <taxon>Alphaproteobacteria</taxon>
        <taxon>Hyphomicrobiales</taxon>
        <taxon>Rhizobiaceae</taxon>
        <taxon>Rhizobium/Agrobacterium group</taxon>
        <taxon>Rhizobium</taxon>
    </lineage>
</organism>
<accession>A0A2W4D2A1</accession>
<evidence type="ECO:0000313" key="2">
    <source>
        <dbReference type="Proteomes" id="UP000248925"/>
    </source>
</evidence>
<dbReference type="AlphaFoldDB" id="A0A2W4D2A1"/>
<sequence>MPLQTHLDMQHPEPDRALEEFVVDRPGSIIFVGHHLSTGTQVRCLIRTISLGGAVLEIGEGLEVPNNFFLEILGIHDEIGCTLVKREGSAVTVGFNMLIDPEFLHHVIRLNFEASQ</sequence>
<dbReference type="EMBL" id="PCDP01000001">
    <property type="protein sequence ID" value="PZM17038.1"/>
    <property type="molecule type" value="Genomic_DNA"/>
</dbReference>
<dbReference type="OrthoDB" id="8277660at2"/>
<evidence type="ECO:0008006" key="3">
    <source>
        <dbReference type="Google" id="ProtNLM"/>
    </source>
</evidence>
<evidence type="ECO:0000313" key="1">
    <source>
        <dbReference type="EMBL" id="PZM17038.1"/>
    </source>
</evidence>
<dbReference type="RefSeq" id="WP_111158365.1">
    <property type="nucleotide sequence ID" value="NZ_PCDP01000001.1"/>
</dbReference>
<proteinExistence type="predicted"/>
<keyword evidence="2" id="KW-1185">Reference proteome</keyword>
<name>A0A2W4D2A1_9HYPH</name>
<protein>
    <recommendedName>
        <fullName evidence="3">PilZ domain-containing protein</fullName>
    </recommendedName>
</protein>
<gene>
    <name evidence="1" type="ORF">CPY51_02015</name>
</gene>
<dbReference type="Proteomes" id="UP000248925">
    <property type="component" value="Unassembled WGS sequence"/>
</dbReference>
<comment type="caution">
    <text evidence="1">The sequence shown here is derived from an EMBL/GenBank/DDBJ whole genome shotgun (WGS) entry which is preliminary data.</text>
</comment>
<reference evidence="1 2" key="1">
    <citation type="journal article" date="2018" name="Sci. Rep.">
        <title>Rhizobium tumorigenes sp. nov., a novel plant tumorigenic bacterium isolated from cane gall tumors on thornless blackberry.</title>
        <authorList>
            <person name="Kuzmanovi N."/>
            <person name="Smalla K."/>
            <person name="Gronow S."/>
            <person name="PuBawska J."/>
        </authorList>
    </citation>
    <scope>NUCLEOTIDE SEQUENCE [LARGE SCALE GENOMIC DNA]</scope>
    <source>
        <strain evidence="1 2">CCBAU 85046</strain>
    </source>
</reference>